<protein>
    <submittedName>
        <fullName evidence="1">Uncharacterized protein</fullName>
    </submittedName>
</protein>
<comment type="caution">
    <text evidence="1">The sequence shown here is derived from an EMBL/GenBank/DDBJ whole genome shotgun (WGS) entry which is preliminary data.</text>
</comment>
<gene>
    <name evidence="1" type="ORF">GCM10010170_065310</name>
</gene>
<evidence type="ECO:0000313" key="2">
    <source>
        <dbReference type="Proteomes" id="UP001501444"/>
    </source>
</evidence>
<dbReference type="Proteomes" id="UP001501444">
    <property type="component" value="Unassembled WGS sequence"/>
</dbReference>
<proteinExistence type="predicted"/>
<name>A0ABN3H0W9_9ACTN</name>
<organism evidence="1 2">
    <name type="scientific">Dactylosporangium salmoneum</name>
    <dbReference type="NCBI Taxonomy" id="53361"/>
    <lineage>
        <taxon>Bacteria</taxon>
        <taxon>Bacillati</taxon>
        <taxon>Actinomycetota</taxon>
        <taxon>Actinomycetes</taxon>
        <taxon>Micromonosporales</taxon>
        <taxon>Micromonosporaceae</taxon>
        <taxon>Dactylosporangium</taxon>
    </lineage>
</organism>
<keyword evidence="2" id="KW-1185">Reference proteome</keyword>
<sequence length="78" mass="7641">MTVRPPESEVVVSQTLTLSFAALANDCGSTTAAAAATATAARMVACRALDLVLGMGDPLSGAVRPGAAGGRRVAVVIG</sequence>
<evidence type="ECO:0000313" key="1">
    <source>
        <dbReference type="EMBL" id="GAA2366442.1"/>
    </source>
</evidence>
<dbReference type="EMBL" id="BAAARV010000064">
    <property type="protein sequence ID" value="GAA2366442.1"/>
    <property type="molecule type" value="Genomic_DNA"/>
</dbReference>
<accession>A0ABN3H0W9</accession>
<reference evidence="1 2" key="1">
    <citation type="journal article" date="2019" name="Int. J. Syst. Evol. Microbiol.">
        <title>The Global Catalogue of Microorganisms (GCM) 10K type strain sequencing project: providing services to taxonomists for standard genome sequencing and annotation.</title>
        <authorList>
            <consortium name="The Broad Institute Genomics Platform"/>
            <consortium name="The Broad Institute Genome Sequencing Center for Infectious Disease"/>
            <person name="Wu L."/>
            <person name="Ma J."/>
        </authorList>
    </citation>
    <scope>NUCLEOTIDE SEQUENCE [LARGE SCALE GENOMIC DNA]</scope>
    <source>
        <strain evidence="1 2">JCM 3272</strain>
    </source>
</reference>